<keyword evidence="6" id="KW-1185">Reference proteome</keyword>
<accession>A0A8J5BEH5</accession>
<gene>
    <name evidence="5" type="ORF">ZIOFF_071635</name>
</gene>
<dbReference type="Pfam" id="PF14215">
    <property type="entry name" value="bHLH-MYC_N"/>
    <property type="match status" value="1"/>
</dbReference>
<dbReference type="AlphaFoldDB" id="A0A8J5BEH5"/>
<evidence type="ECO:0000256" key="3">
    <source>
        <dbReference type="SAM" id="MobiDB-lite"/>
    </source>
</evidence>
<reference evidence="5 6" key="1">
    <citation type="submission" date="2020-08" db="EMBL/GenBank/DDBJ databases">
        <title>Plant Genome Project.</title>
        <authorList>
            <person name="Zhang R.-G."/>
        </authorList>
    </citation>
    <scope>NUCLEOTIDE SEQUENCE [LARGE SCALE GENOMIC DNA]</scope>
    <source>
        <tissue evidence="5">Rhizome</tissue>
    </source>
</reference>
<sequence length="969" mass="107905">MIATDQYLDHQMGLREMNAMTDFSGQINRCRAGLLPRQLGTLGISIFRLRQSLVLLVQNRVRFLMGMPLKEGLKRLCLESGWSYAVIWKPVVFERRVHLIWQDGYCNKKPNFSSFKISNFLRKEEDVGIKSDGLELGCEKHDGTHALVHKILASQVHLVGDGLIGQAALSGKYKWIHTDKFSSESEGLAEINCQIEAGMQTIVIVPVLPYGIIQLGSTQLVTENIGLVQHIKCLFAKLDYGSSDVLSSNIQKGWREDCQIYSSYGLALGSHSQNPWLNVDEKLHVISDQCNTELLNSPTPRSFSESVSLIPYQLNKKILSSDSEVVPTELTSERAYPLGKLILQSADYIFPKAGIQPTSQIPPDDSKSQCQNRHSDLNPFLLPNNLNVLEEELMFASAIGAYESTNVVYDIVNASSMTNPHRVTKSSTSSAVIETTSNLGQRAQALKFRNTCISEVSRKDQPLLLSEGDDTQSNIEIKENDDSVQASLVFSSESKVSCSDMLSGILQEHAISHSKPVRNDQINENVDYVENDPCRTEIIQCTQDLKEYRFLPSLKSKTLFASENDMFHMLDADHKIYWTNGSLADVVVHKNSTNACDLGTDVTMLPEESDACPNYDSLNEQISCSGLFPIDDSDQLLDAVITKINSCSNQGLDSNVSQSAFMDPCSSRYARIPSHCEVQLSNHKKDEPVGFSPLVVKLEPSCISYSKSSCSFEKDGEFTQKSGVHKPQINAWVESCQSAMNDCASDSNSKRVSEVGKLNRKRPRAGESPRPRPKDRQLIQDRIKELREIVPNGAKCSIDALLEKTIKHMFFLQSVTTHADKLKVSGEPKISNEEGGLLMKDNFEDGATWAFEVGTQPMICPIVVEDLNPPRQLLVEMLCKERGFFLEIADFIRGLGLTILKGVMEARKSKVWARFAVEANRDVTRMEIFLSLVQLLESSAGRNMTLHTAGNINMAHGIFQQTSVPARVI</sequence>
<dbReference type="InterPro" id="IPR011598">
    <property type="entry name" value="bHLH_dom"/>
</dbReference>
<dbReference type="CDD" id="cd18915">
    <property type="entry name" value="bHLH_AtLHW_like"/>
    <property type="match status" value="1"/>
</dbReference>
<organism evidence="5 6">
    <name type="scientific">Zingiber officinale</name>
    <name type="common">Ginger</name>
    <name type="synonym">Amomum zingiber</name>
    <dbReference type="NCBI Taxonomy" id="94328"/>
    <lineage>
        <taxon>Eukaryota</taxon>
        <taxon>Viridiplantae</taxon>
        <taxon>Streptophyta</taxon>
        <taxon>Embryophyta</taxon>
        <taxon>Tracheophyta</taxon>
        <taxon>Spermatophyta</taxon>
        <taxon>Magnoliopsida</taxon>
        <taxon>Liliopsida</taxon>
        <taxon>Zingiberales</taxon>
        <taxon>Zingiberaceae</taxon>
        <taxon>Zingiber</taxon>
    </lineage>
</organism>
<evidence type="ECO:0000256" key="1">
    <source>
        <dbReference type="ARBA" id="ARBA00023015"/>
    </source>
</evidence>
<dbReference type="EMBL" id="JACMSC010000021">
    <property type="protein sequence ID" value="KAG6470561.1"/>
    <property type="molecule type" value="Genomic_DNA"/>
</dbReference>
<comment type="caution">
    <text evidence="5">The sequence shown here is derived from an EMBL/GenBank/DDBJ whole genome shotgun (WGS) entry which is preliminary data.</text>
</comment>
<name>A0A8J5BEH5_ZINOF</name>
<feature type="compositionally biased region" description="Basic and acidic residues" evidence="3">
    <location>
        <begin position="764"/>
        <end position="777"/>
    </location>
</feature>
<dbReference type="PROSITE" id="PS50888">
    <property type="entry name" value="BHLH"/>
    <property type="match status" value="1"/>
</dbReference>
<feature type="domain" description="BHLH" evidence="4">
    <location>
        <begin position="763"/>
        <end position="812"/>
    </location>
</feature>
<dbReference type="InterPro" id="IPR043561">
    <property type="entry name" value="LHW-like"/>
</dbReference>
<dbReference type="Proteomes" id="UP000734854">
    <property type="component" value="Unassembled WGS sequence"/>
</dbReference>
<keyword evidence="2" id="KW-0804">Transcription</keyword>
<dbReference type="Pfam" id="PF23176">
    <property type="entry name" value="bHLH_LHW"/>
    <property type="match status" value="1"/>
</dbReference>
<dbReference type="GO" id="GO:0003700">
    <property type="term" value="F:DNA-binding transcription factor activity"/>
    <property type="evidence" value="ECO:0007669"/>
    <property type="project" value="InterPro"/>
</dbReference>
<dbReference type="InterPro" id="IPR025610">
    <property type="entry name" value="MYC/MYB_N"/>
</dbReference>
<evidence type="ECO:0000256" key="2">
    <source>
        <dbReference type="ARBA" id="ARBA00023163"/>
    </source>
</evidence>
<evidence type="ECO:0000259" key="4">
    <source>
        <dbReference type="PROSITE" id="PS50888"/>
    </source>
</evidence>
<dbReference type="PANTHER" id="PTHR46196:SF4">
    <property type="entry name" value="TRANSCRIPTION FACTOR LHW"/>
    <property type="match status" value="1"/>
</dbReference>
<feature type="region of interest" description="Disordered" evidence="3">
    <location>
        <begin position="742"/>
        <end position="777"/>
    </location>
</feature>
<evidence type="ECO:0000313" key="6">
    <source>
        <dbReference type="Proteomes" id="UP000734854"/>
    </source>
</evidence>
<keyword evidence="1" id="KW-0805">Transcription regulation</keyword>
<dbReference type="PANTHER" id="PTHR46196">
    <property type="entry name" value="TRANSCRIPTION FACTOR BHLH155-LIKE ISOFORM X1-RELATED"/>
    <property type="match status" value="1"/>
</dbReference>
<evidence type="ECO:0000313" key="5">
    <source>
        <dbReference type="EMBL" id="KAG6470561.1"/>
    </source>
</evidence>
<protein>
    <recommendedName>
        <fullName evidence="4">BHLH domain-containing protein</fullName>
    </recommendedName>
</protein>
<proteinExistence type="predicted"/>
<dbReference type="GO" id="GO:0046983">
    <property type="term" value="F:protein dimerization activity"/>
    <property type="evidence" value="ECO:0007669"/>
    <property type="project" value="InterPro"/>
</dbReference>